<feature type="compositionally biased region" description="Basic and acidic residues" evidence="5">
    <location>
        <begin position="262"/>
        <end position="315"/>
    </location>
</feature>
<dbReference type="EMBL" id="PDJE01000001">
    <property type="protein sequence ID" value="PFG30926.1"/>
    <property type="molecule type" value="Genomic_DNA"/>
</dbReference>
<sequence length="315" mass="34363">MSDDLEGSLPRAVAMAWGIAADPQRGPKRGLSIEKIVETGIEIADEGGLETVSMSAIANRLDFTTMSLYRYVSAKDDLIVLMGEQALGVPPERPDPPLPWREAARRLAAEMFAAYCDHPWLIDVPITGIPVTPNQLAWMDEGLGCFEGTSLDHEKRIAVTLMLSGLTRWKATVYRGYTAESAAQGTTPDDLDATANHIIRELLTNDRFPHLAPAVAADAMGPAAADPFDFGIDALLNGVEAYMSGIDAGEAVEEPSALAHPESPRDKDVREASRVRREAEAALREARRKEAEAMTKARERAMKREEAKEKAAKKR</sequence>
<evidence type="ECO:0000256" key="4">
    <source>
        <dbReference type="PROSITE-ProRule" id="PRU00335"/>
    </source>
</evidence>
<evidence type="ECO:0000256" key="5">
    <source>
        <dbReference type="SAM" id="MobiDB-lite"/>
    </source>
</evidence>
<evidence type="ECO:0000313" key="8">
    <source>
        <dbReference type="Proteomes" id="UP000221369"/>
    </source>
</evidence>
<dbReference type="InterPro" id="IPR009057">
    <property type="entry name" value="Homeodomain-like_sf"/>
</dbReference>
<dbReference type="Pfam" id="PF00440">
    <property type="entry name" value="TetR_N"/>
    <property type="match status" value="1"/>
</dbReference>
<reference evidence="7 8" key="1">
    <citation type="submission" date="2017-10" db="EMBL/GenBank/DDBJ databases">
        <title>Sequencing the genomes of 1000 actinobacteria strains.</title>
        <authorList>
            <person name="Klenk H.-P."/>
        </authorList>
    </citation>
    <scope>NUCLEOTIDE SEQUENCE [LARGE SCALE GENOMIC DNA]</scope>
    <source>
        <strain evidence="7 8">DSM 21798</strain>
    </source>
</reference>
<evidence type="ECO:0000256" key="2">
    <source>
        <dbReference type="ARBA" id="ARBA00023125"/>
    </source>
</evidence>
<proteinExistence type="predicted"/>
<feature type="domain" description="HTH tetR-type" evidence="6">
    <location>
        <begin position="30"/>
        <end position="90"/>
    </location>
</feature>
<gene>
    <name evidence="7" type="ORF">ATJ78_1871</name>
</gene>
<dbReference type="Pfam" id="PF02909">
    <property type="entry name" value="TetR_C_1"/>
    <property type="match status" value="1"/>
</dbReference>
<evidence type="ECO:0000256" key="3">
    <source>
        <dbReference type="ARBA" id="ARBA00023163"/>
    </source>
</evidence>
<dbReference type="InterPro" id="IPR001647">
    <property type="entry name" value="HTH_TetR"/>
</dbReference>
<dbReference type="SUPFAM" id="SSF48498">
    <property type="entry name" value="Tetracyclin repressor-like, C-terminal domain"/>
    <property type="match status" value="1"/>
</dbReference>
<accession>A0A2A9DX22</accession>
<dbReference type="Gene3D" id="1.10.357.10">
    <property type="entry name" value="Tetracycline Repressor, domain 2"/>
    <property type="match status" value="1"/>
</dbReference>
<dbReference type="Proteomes" id="UP000221369">
    <property type="component" value="Unassembled WGS sequence"/>
</dbReference>
<evidence type="ECO:0000256" key="1">
    <source>
        <dbReference type="ARBA" id="ARBA00023015"/>
    </source>
</evidence>
<evidence type="ECO:0000259" key="6">
    <source>
        <dbReference type="PROSITE" id="PS50977"/>
    </source>
</evidence>
<protein>
    <submittedName>
        <fullName evidence="7">TetR family transcriptional regulator</fullName>
    </submittedName>
</protein>
<dbReference type="InterPro" id="IPR004111">
    <property type="entry name" value="Repressor_TetR_C"/>
</dbReference>
<keyword evidence="2 4" id="KW-0238">DNA-binding</keyword>
<dbReference type="GO" id="GO:0045892">
    <property type="term" value="P:negative regulation of DNA-templated transcription"/>
    <property type="evidence" value="ECO:0007669"/>
    <property type="project" value="InterPro"/>
</dbReference>
<dbReference type="InterPro" id="IPR050109">
    <property type="entry name" value="HTH-type_TetR-like_transc_reg"/>
</dbReference>
<dbReference type="GO" id="GO:0003700">
    <property type="term" value="F:DNA-binding transcription factor activity"/>
    <property type="evidence" value="ECO:0007669"/>
    <property type="project" value="TreeGrafter"/>
</dbReference>
<organism evidence="7 8">
    <name type="scientific">Paramicrobacterium agarici</name>
    <dbReference type="NCBI Taxonomy" id="630514"/>
    <lineage>
        <taxon>Bacteria</taxon>
        <taxon>Bacillati</taxon>
        <taxon>Actinomycetota</taxon>
        <taxon>Actinomycetes</taxon>
        <taxon>Micrococcales</taxon>
        <taxon>Microbacteriaceae</taxon>
        <taxon>Paramicrobacterium</taxon>
    </lineage>
</organism>
<keyword evidence="1" id="KW-0805">Transcription regulation</keyword>
<dbReference type="RefSeq" id="WP_169923432.1">
    <property type="nucleotide sequence ID" value="NZ_PDJE01000001.1"/>
</dbReference>
<dbReference type="InterPro" id="IPR036271">
    <property type="entry name" value="Tet_transcr_reg_TetR-rel_C_sf"/>
</dbReference>
<keyword evidence="3" id="KW-0804">Transcription</keyword>
<feature type="region of interest" description="Disordered" evidence="5">
    <location>
        <begin position="254"/>
        <end position="315"/>
    </location>
</feature>
<dbReference type="PROSITE" id="PS50977">
    <property type="entry name" value="HTH_TETR_2"/>
    <property type="match status" value="1"/>
</dbReference>
<dbReference type="GO" id="GO:0000976">
    <property type="term" value="F:transcription cis-regulatory region binding"/>
    <property type="evidence" value="ECO:0007669"/>
    <property type="project" value="TreeGrafter"/>
</dbReference>
<keyword evidence="8" id="KW-1185">Reference proteome</keyword>
<dbReference type="PANTHER" id="PTHR30055:SF151">
    <property type="entry name" value="TRANSCRIPTIONAL REGULATORY PROTEIN"/>
    <property type="match status" value="1"/>
</dbReference>
<name>A0A2A9DX22_9MICO</name>
<evidence type="ECO:0000313" key="7">
    <source>
        <dbReference type="EMBL" id="PFG30926.1"/>
    </source>
</evidence>
<feature type="DNA-binding region" description="H-T-H motif" evidence="4">
    <location>
        <begin position="53"/>
        <end position="72"/>
    </location>
</feature>
<dbReference type="AlphaFoldDB" id="A0A2A9DX22"/>
<dbReference type="PANTHER" id="PTHR30055">
    <property type="entry name" value="HTH-TYPE TRANSCRIPTIONAL REGULATOR RUTR"/>
    <property type="match status" value="1"/>
</dbReference>
<comment type="caution">
    <text evidence="7">The sequence shown here is derived from an EMBL/GenBank/DDBJ whole genome shotgun (WGS) entry which is preliminary data.</text>
</comment>
<dbReference type="SUPFAM" id="SSF46689">
    <property type="entry name" value="Homeodomain-like"/>
    <property type="match status" value="1"/>
</dbReference>
<dbReference type="Gene3D" id="1.10.10.60">
    <property type="entry name" value="Homeodomain-like"/>
    <property type="match status" value="1"/>
</dbReference>